<reference evidence="5" key="1">
    <citation type="submission" date="2018-06" db="EMBL/GenBank/DDBJ databases">
        <authorList>
            <person name="Zhirakovskaya E."/>
        </authorList>
    </citation>
    <scope>NUCLEOTIDE SEQUENCE</scope>
</reference>
<dbReference type="PROSITE" id="PS51724">
    <property type="entry name" value="SPOR"/>
    <property type="match status" value="1"/>
</dbReference>
<name>A0A3B1AFZ7_9ZZZZ</name>
<protein>
    <submittedName>
        <fullName evidence="5">Septum-associated rare lipoprotein A</fullName>
    </submittedName>
</protein>
<dbReference type="NCBIfam" id="TIGR00413">
    <property type="entry name" value="rlpA"/>
    <property type="match status" value="1"/>
</dbReference>
<dbReference type="Gene3D" id="2.40.40.10">
    <property type="entry name" value="RlpA-like domain"/>
    <property type="match status" value="1"/>
</dbReference>
<keyword evidence="3" id="KW-0961">Cell wall biogenesis/degradation</keyword>
<proteinExistence type="inferred from homology"/>
<feature type="domain" description="SPOR" evidence="4">
    <location>
        <begin position="221"/>
        <end position="297"/>
    </location>
</feature>
<dbReference type="GO" id="GO:0016829">
    <property type="term" value="F:lyase activity"/>
    <property type="evidence" value="ECO:0007669"/>
    <property type="project" value="UniProtKB-KW"/>
</dbReference>
<accession>A0A3B1AFZ7</accession>
<dbReference type="SUPFAM" id="SSF50685">
    <property type="entry name" value="Barwin-like endoglucanases"/>
    <property type="match status" value="1"/>
</dbReference>
<keyword evidence="2" id="KW-0456">Lyase</keyword>
<dbReference type="PANTHER" id="PTHR34183:SF1">
    <property type="entry name" value="ENDOLYTIC PEPTIDOGLYCAN TRANSGLYCOSYLASE RLPA"/>
    <property type="match status" value="1"/>
</dbReference>
<sequence length="297" mass="32537">MANANMCLAHRSNGPSGRDCSCAHQHWPTATWGRQMPRLLLGFIIALLLSACGSREIQDGAPDRHVDASGVADAVPKAEPYSKYGNPRSYQVAGKTYYVLDDHKGYQQRGQASWYGTKFHGRRTSSGEPYDMYAMTAAHKTLPIPSYVEVTNLDNGRKAILRVNDRGPFIDGRIIDLSYVAAKKLGVYTAGTSLVNVRAIDLHQSTTTPQPATNPPATADRTGDDRVYLQVGAFGERANAELMLSRLISLTGKNVFINSQQQVYRVRIGPLSSEQAARQLALQLSPHGIDNTHVVKE</sequence>
<dbReference type="InterPro" id="IPR007730">
    <property type="entry name" value="SPOR-like_dom"/>
</dbReference>
<dbReference type="FunFam" id="2.40.40.10:FF:000003">
    <property type="entry name" value="Endolytic peptidoglycan transglycosylase RlpA"/>
    <property type="match status" value="1"/>
</dbReference>
<dbReference type="CDD" id="cd22268">
    <property type="entry name" value="DPBB_RlpA-like"/>
    <property type="match status" value="1"/>
</dbReference>
<evidence type="ECO:0000256" key="3">
    <source>
        <dbReference type="ARBA" id="ARBA00023316"/>
    </source>
</evidence>
<dbReference type="EMBL" id="UOFU01000396">
    <property type="protein sequence ID" value="VAX04849.1"/>
    <property type="molecule type" value="Genomic_DNA"/>
</dbReference>
<gene>
    <name evidence="5" type="ORF">MNBD_GAMMA20-1166</name>
</gene>
<dbReference type="PANTHER" id="PTHR34183">
    <property type="entry name" value="ENDOLYTIC PEPTIDOGLYCAN TRANSGLYCOSYLASE RLPA"/>
    <property type="match status" value="1"/>
</dbReference>
<dbReference type="InterPro" id="IPR009009">
    <property type="entry name" value="RlpA-like_DPBB"/>
</dbReference>
<evidence type="ECO:0000259" key="4">
    <source>
        <dbReference type="PROSITE" id="PS51724"/>
    </source>
</evidence>
<dbReference type="InterPro" id="IPR012997">
    <property type="entry name" value="RplA"/>
</dbReference>
<dbReference type="AlphaFoldDB" id="A0A3B1AFZ7"/>
<dbReference type="HAMAP" id="MF_02071">
    <property type="entry name" value="RlpA"/>
    <property type="match status" value="1"/>
</dbReference>
<dbReference type="GO" id="GO:0042834">
    <property type="term" value="F:peptidoglycan binding"/>
    <property type="evidence" value="ECO:0007669"/>
    <property type="project" value="InterPro"/>
</dbReference>
<dbReference type="Gene3D" id="3.30.70.1070">
    <property type="entry name" value="Sporulation related repeat"/>
    <property type="match status" value="1"/>
</dbReference>
<dbReference type="SUPFAM" id="SSF110997">
    <property type="entry name" value="Sporulation related repeat"/>
    <property type="match status" value="1"/>
</dbReference>
<dbReference type="InterPro" id="IPR036680">
    <property type="entry name" value="SPOR-like_sf"/>
</dbReference>
<evidence type="ECO:0000256" key="1">
    <source>
        <dbReference type="ARBA" id="ARBA00022729"/>
    </source>
</evidence>
<dbReference type="InterPro" id="IPR034718">
    <property type="entry name" value="RlpA"/>
</dbReference>
<keyword evidence="5" id="KW-0449">Lipoprotein</keyword>
<dbReference type="Pfam" id="PF05036">
    <property type="entry name" value="SPOR"/>
    <property type="match status" value="1"/>
</dbReference>
<dbReference type="Pfam" id="PF03330">
    <property type="entry name" value="DPBB_1"/>
    <property type="match status" value="1"/>
</dbReference>
<evidence type="ECO:0000256" key="2">
    <source>
        <dbReference type="ARBA" id="ARBA00023239"/>
    </source>
</evidence>
<dbReference type="InterPro" id="IPR036908">
    <property type="entry name" value="RlpA-like_sf"/>
</dbReference>
<organism evidence="5">
    <name type="scientific">hydrothermal vent metagenome</name>
    <dbReference type="NCBI Taxonomy" id="652676"/>
    <lineage>
        <taxon>unclassified sequences</taxon>
        <taxon>metagenomes</taxon>
        <taxon>ecological metagenomes</taxon>
    </lineage>
</organism>
<evidence type="ECO:0000313" key="5">
    <source>
        <dbReference type="EMBL" id="VAX04849.1"/>
    </source>
</evidence>
<dbReference type="GO" id="GO:0071555">
    <property type="term" value="P:cell wall organization"/>
    <property type="evidence" value="ECO:0007669"/>
    <property type="project" value="UniProtKB-KW"/>
</dbReference>
<dbReference type="GO" id="GO:0009279">
    <property type="term" value="C:cell outer membrane"/>
    <property type="evidence" value="ECO:0007669"/>
    <property type="project" value="TreeGrafter"/>
</dbReference>
<keyword evidence="1" id="KW-0732">Signal</keyword>